<keyword evidence="4" id="KW-0012">Acyltransferase</keyword>
<feature type="domain" description="Poly-beta-hydroxybutyrate polymerase N-terminal" evidence="6">
    <location>
        <begin position="120"/>
        <end position="292"/>
    </location>
</feature>
<evidence type="ECO:0000256" key="3">
    <source>
        <dbReference type="ARBA" id="ARBA00022679"/>
    </source>
</evidence>
<dbReference type="InterPro" id="IPR000073">
    <property type="entry name" value="AB_hydrolase_1"/>
</dbReference>
<accession>A0A921JDT3</accession>
<name>A0A921JDT3_9HYPH</name>
<comment type="caution">
    <text evidence="7">The sequence shown here is derived from an EMBL/GenBank/DDBJ whole genome shotgun (WGS) entry which is preliminary data.</text>
</comment>
<proteinExistence type="predicted"/>
<dbReference type="Pfam" id="PF07167">
    <property type="entry name" value="PhaC_N"/>
    <property type="match status" value="1"/>
</dbReference>
<organism evidence="7 8">
    <name type="scientific">Methylorubrum populi</name>
    <dbReference type="NCBI Taxonomy" id="223967"/>
    <lineage>
        <taxon>Bacteria</taxon>
        <taxon>Pseudomonadati</taxon>
        <taxon>Pseudomonadota</taxon>
        <taxon>Alphaproteobacteria</taxon>
        <taxon>Hyphomicrobiales</taxon>
        <taxon>Methylobacteriaceae</taxon>
        <taxon>Methylorubrum</taxon>
    </lineage>
</organism>
<evidence type="ECO:0000256" key="1">
    <source>
        <dbReference type="ARBA" id="ARBA00004496"/>
    </source>
</evidence>
<sequence>MATERTDLAVPDFEAIARSANQLAEAFRQTATASLKPFEPTGQGGAFGGGAFQGAKLQGAEEIDEMTRTLTRVAETWMKDPEKALQAQAKLNQSFAALWASTISRMQGAAASPVAQPEAKDKRFAHADWTANPIFDIIKQSYLILGHWAEELVEKAEGIDEHTRHKAEFYLRQLLSAYSPSNFVMTNPELLRQTLEEGGANLMRGMKMLQEDLQAGGGQLRVRQTDLTAFTFGEDVAVTPGEVIFRNDLMELIQYAPKTETVLKRPLLIVPPWINKFYILDLNPQKSLIGWMVSQGITVFVISWVNPDERHRDKDFESYMREGIETAIDMIGVATGESEVSAAGYCVGGTLLAVTLAYQAATGNRRIKSATFLTTQVDFTHAGDLKVFADEEQIKVIEERMAERGYLEGARMANAFNMLRPNDLIWSYVVNNYVRGKPPAAFDLLYWNADATRMPAANHSFYLRNCYLNNTLAKGQMVIGNVRLDLKKVKVPIFNLATREDHIAPALSVFEGSGKFGGKVDYVLAGSGHIAGVVNPPGGKAKYGFRTGGPAKGRFEDWIEKATEHPGSWWPYWFTWLESQAPERVPARIPGESALPSLGPAPGTYVRMKA</sequence>
<evidence type="ECO:0000313" key="7">
    <source>
        <dbReference type="EMBL" id="HJE22253.1"/>
    </source>
</evidence>
<dbReference type="GO" id="GO:0005737">
    <property type="term" value="C:cytoplasm"/>
    <property type="evidence" value="ECO:0007669"/>
    <property type="project" value="UniProtKB-SubCell"/>
</dbReference>
<dbReference type="AlphaFoldDB" id="A0A921JDT3"/>
<reference evidence="7" key="2">
    <citation type="submission" date="2021-09" db="EMBL/GenBank/DDBJ databases">
        <authorList>
            <person name="Gilroy R."/>
        </authorList>
    </citation>
    <scope>NUCLEOTIDE SEQUENCE</scope>
    <source>
        <strain evidence="7">316</strain>
    </source>
</reference>
<dbReference type="InterPro" id="IPR051321">
    <property type="entry name" value="PHA/PHB_synthase"/>
</dbReference>
<protein>
    <submittedName>
        <fullName evidence="7">Class I poly(R)-hydroxyalkanoic acid synthase</fullName>
    </submittedName>
</protein>
<dbReference type="InterPro" id="IPR010941">
    <property type="entry name" value="PhaC_N"/>
</dbReference>
<comment type="subcellular location">
    <subcellularLocation>
        <location evidence="1">Cytoplasm</location>
    </subcellularLocation>
</comment>
<dbReference type="EMBL" id="DYYG01000005">
    <property type="protein sequence ID" value="HJE22253.1"/>
    <property type="molecule type" value="Genomic_DNA"/>
</dbReference>
<feature type="domain" description="AB hydrolase-1" evidence="5">
    <location>
        <begin position="296"/>
        <end position="535"/>
    </location>
</feature>
<evidence type="ECO:0000259" key="5">
    <source>
        <dbReference type="Pfam" id="PF00561"/>
    </source>
</evidence>
<dbReference type="Gene3D" id="3.40.50.1820">
    <property type="entry name" value="alpha/beta hydrolase"/>
    <property type="match status" value="1"/>
</dbReference>
<dbReference type="InterPro" id="IPR029058">
    <property type="entry name" value="AB_hydrolase_fold"/>
</dbReference>
<dbReference type="Proteomes" id="UP000742631">
    <property type="component" value="Unassembled WGS sequence"/>
</dbReference>
<keyword evidence="2" id="KW-0963">Cytoplasm</keyword>
<evidence type="ECO:0000313" key="8">
    <source>
        <dbReference type="Proteomes" id="UP000742631"/>
    </source>
</evidence>
<keyword evidence="3" id="KW-0808">Transferase</keyword>
<evidence type="ECO:0000256" key="2">
    <source>
        <dbReference type="ARBA" id="ARBA00022490"/>
    </source>
</evidence>
<dbReference type="PANTHER" id="PTHR36837:SF5">
    <property type="entry name" value="POLY-3-HYDROXYBUTYRATE SYNTHASE"/>
    <property type="match status" value="1"/>
</dbReference>
<evidence type="ECO:0000259" key="6">
    <source>
        <dbReference type="Pfam" id="PF07167"/>
    </source>
</evidence>
<dbReference type="Pfam" id="PF00561">
    <property type="entry name" value="Abhydrolase_1"/>
    <property type="match status" value="1"/>
</dbReference>
<dbReference type="SUPFAM" id="SSF53474">
    <property type="entry name" value="alpha/beta-Hydrolases"/>
    <property type="match status" value="1"/>
</dbReference>
<evidence type="ECO:0000256" key="4">
    <source>
        <dbReference type="ARBA" id="ARBA00023315"/>
    </source>
</evidence>
<gene>
    <name evidence="7" type="primary">phaC</name>
    <name evidence="7" type="ORF">K8W01_01145</name>
</gene>
<dbReference type="PANTHER" id="PTHR36837">
    <property type="entry name" value="POLY(3-HYDROXYALKANOATE) POLYMERASE SUBUNIT PHAC"/>
    <property type="match status" value="1"/>
</dbReference>
<reference evidence="7" key="1">
    <citation type="journal article" date="2021" name="PeerJ">
        <title>Extensive microbial diversity within the chicken gut microbiome revealed by metagenomics and culture.</title>
        <authorList>
            <person name="Gilroy R."/>
            <person name="Ravi A."/>
            <person name="Getino M."/>
            <person name="Pursley I."/>
            <person name="Horton D.L."/>
            <person name="Alikhan N.F."/>
            <person name="Baker D."/>
            <person name="Gharbi K."/>
            <person name="Hall N."/>
            <person name="Watson M."/>
            <person name="Adriaenssens E.M."/>
            <person name="Foster-Nyarko E."/>
            <person name="Jarju S."/>
            <person name="Secka A."/>
            <person name="Antonio M."/>
            <person name="Oren A."/>
            <person name="Chaudhuri R.R."/>
            <person name="La Ragione R."/>
            <person name="Hildebrand F."/>
            <person name="Pallen M.J."/>
        </authorList>
    </citation>
    <scope>NUCLEOTIDE SEQUENCE</scope>
    <source>
        <strain evidence="7">316</strain>
    </source>
</reference>
<dbReference type="GO" id="GO:0016746">
    <property type="term" value="F:acyltransferase activity"/>
    <property type="evidence" value="ECO:0007669"/>
    <property type="project" value="UniProtKB-KW"/>
</dbReference>
<dbReference type="NCBIfam" id="TIGR01838">
    <property type="entry name" value="PHA_synth_I"/>
    <property type="match status" value="1"/>
</dbReference>
<dbReference type="GO" id="GO:0042619">
    <property type="term" value="P:poly-hydroxybutyrate biosynthetic process"/>
    <property type="evidence" value="ECO:0007669"/>
    <property type="project" value="InterPro"/>
</dbReference>
<dbReference type="InterPro" id="IPR010963">
    <property type="entry name" value="PHA_synth_I"/>
</dbReference>